<evidence type="ECO:0000259" key="2">
    <source>
        <dbReference type="Pfam" id="PF10668"/>
    </source>
</evidence>
<evidence type="ECO:0000313" key="4">
    <source>
        <dbReference type="Proteomes" id="UP000249571"/>
    </source>
</evidence>
<organism evidence="3 4">
    <name type="scientific">Streptococcus dysgalactiae subsp. equisimilis</name>
    <name type="common">Streptococcus equisimilis</name>
    <dbReference type="NCBI Taxonomy" id="119602"/>
    <lineage>
        <taxon>Bacteria</taxon>
        <taxon>Bacillati</taxon>
        <taxon>Bacillota</taxon>
        <taxon>Bacilli</taxon>
        <taxon>Lactobacillales</taxon>
        <taxon>Streptococcaceae</taxon>
        <taxon>Streptococcus</taxon>
    </lineage>
</organism>
<dbReference type="Pfam" id="PF10668">
    <property type="entry name" value="Phage_terminase"/>
    <property type="match status" value="1"/>
</dbReference>
<name>A0A9X8T1B2_STREQ</name>
<dbReference type="EMBL" id="LS483361">
    <property type="protein sequence ID" value="SQF67912.1"/>
    <property type="molecule type" value="Genomic_DNA"/>
</dbReference>
<dbReference type="RefSeq" id="WP_050318691.1">
    <property type="nucleotide sequence ID" value="NZ_LR134316.1"/>
</dbReference>
<dbReference type="InterPro" id="IPR018925">
    <property type="entry name" value="XtmA-like_N"/>
</dbReference>
<protein>
    <submittedName>
        <fullName evidence="3">Phage protein</fullName>
    </submittedName>
</protein>
<dbReference type="Proteomes" id="UP000249571">
    <property type="component" value="Chromosome 1"/>
</dbReference>
<feature type="region of interest" description="Disordered" evidence="1">
    <location>
        <begin position="52"/>
        <end position="79"/>
    </location>
</feature>
<proteinExistence type="predicted"/>
<feature type="domain" description="PBSX phage terminase small subunit-like N-terminal" evidence="2">
    <location>
        <begin position="1"/>
        <end position="61"/>
    </location>
</feature>
<accession>A0A9X8T1B2</accession>
<evidence type="ECO:0000256" key="1">
    <source>
        <dbReference type="SAM" id="MobiDB-lite"/>
    </source>
</evidence>
<reference evidence="3 4" key="1">
    <citation type="submission" date="2018-06" db="EMBL/GenBank/DDBJ databases">
        <authorList>
            <consortium name="Pathogen Informatics"/>
            <person name="Doyle S."/>
        </authorList>
    </citation>
    <scope>NUCLEOTIDE SEQUENCE [LARGE SCALE GENOMIC DNA]</scope>
    <source>
        <strain evidence="3 4">NCTC6179</strain>
    </source>
</reference>
<evidence type="ECO:0000313" key="3">
    <source>
        <dbReference type="EMBL" id="SQF67912.1"/>
    </source>
</evidence>
<gene>
    <name evidence="3" type="ORF">NCTC6179_02121</name>
</gene>
<sequence>MGRARDPNRDKAFELYKQNNGDITNRKLGEMLGVPEKTISVWKLRDKWKECSTTKNRSTTKRPRGAPKGNKNGKGGTLGNTNALKHGLFAKYLPKGVYEITQDIESKPPIDILWDNITLTYANLLHAQKILHVTDQQDHANFITSEGKAGVGYEQHTSWDRQTSALTAIARVQAELRNMIKAYDELTRSELVTDEQRTRIELLKVKLDAEKGSKPDTSLMRALLDAVEGDD</sequence>
<dbReference type="AlphaFoldDB" id="A0A9X8T1B2"/>
<dbReference type="NCBIfam" id="NF040601">
    <property type="entry name" value="TerS_not_xtmA"/>
    <property type="match status" value="1"/>
</dbReference>